<dbReference type="PANTHER" id="PTHR42796:SF4">
    <property type="entry name" value="FUMARYLACETOACETATE HYDROLASE DOMAIN-CONTAINING PROTEIN 2A"/>
    <property type="match status" value="1"/>
</dbReference>
<dbReference type="Gene3D" id="3.90.850.10">
    <property type="entry name" value="Fumarylacetoacetase-like, C-terminal domain"/>
    <property type="match status" value="1"/>
</dbReference>
<dbReference type="InterPro" id="IPR011234">
    <property type="entry name" value="Fumarylacetoacetase-like_C"/>
</dbReference>
<dbReference type="Proteomes" id="UP001597227">
    <property type="component" value="Unassembled WGS sequence"/>
</dbReference>
<feature type="domain" description="Fumarylacetoacetase-like C-terminal" evidence="3">
    <location>
        <begin position="81"/>
        <end position="285"/>
    </location>
</feature>
<gene>
    <name evidence="4" type="ORF">ACFSFW_22565</name>
</gene>
<evidence type="ECO:0000259" key="3">
    <source>
        <dbReference type="Pfam" id="PF01557"/>
    </source>
</evidence>
<evidence type="ECO:0000256" key="2">
    <source>
        <dbReference type="ARBA" id="ARBA00022723"/>
    </source>
</evidence>
<evidence type="ECO:0000313" key="4">
    <source>
        <dbReference type="EMBL" id="MFD1781433.1"/>
    </source>
</evidence>
<evidence type="ECO:0000256" key="1">
    <source>
        <dbReference type="ARBA" id="ARBA00010211"/>
    </source>
</evidence>
<keyword evidence="4" id="KW-0378">Hydrolase</keyword>
<keyword evidence="2" id="KW-0479">Metal-binding</keyword>
<name>A0ABW4MV35_9BACI</name>
<evidence type="ECO:0000313" key="5">
    <source>
        <dbReference type="Proteomes" id="UP001597227"/>
    </source>
</evidence>
<dbReference type="SUPFAM" id="SSF56529">
    <property type="entry name" value="FAH"/>
    <property type="match status" value="1"/>
</dbReference>
<dbReference type="GO" id="GO:0016787">
    <property type="term" value="F:hydrolase activity"/>
    <property type="evidence" value="ECO:0007669"/>
    <property type="project" value="UniProtKB-KW"/>
</dbReference>
<keyword evidence="5" id="KW-1185">Reference proteome</keyword>
<sequence>MKLLSFQATDGVRLGIKTASGIVDVRATAEKTGLIAPASIEEVISSGKSGQEKLQQVLSTADEFLDEASITYAPAVQTPNKIICSGANYRAHVEEANFTVPDYPIYFSKYQNSLAAHNEDIVPPSATKQVDYEVELVVVMGKQAKNIAKEEALDYVFGYATGNDISARDLQTRTNQWTYGKAIDQFAPIGPYLVTAEEVPNPQNLELKCWVNGELRQNSNTELMIFSIAEMISDLSQTMTLEPGDVIFTGTPEGVILGMKEKVWLKPGDEMVCEVEGLGKLVNRIAE</sequence>
<dbReference type="InterPro" id="IPR051121">
    <property type="entry name" value="FAH"/>
</dbReference>
<organism evidence="4 5">
    <name type="scientific">Fredinandcohnia salidurans</name>
    <dbReference type="NCBI Taxonomy" id="2595041"/>
    <lineage>
        <taxon>Bacteria</taxon>
        <taxon>Bacillati</taxon>
        <taxon>Bacillota</taxon>
        <taxon>Bacilli</taxon>
        <taxon>Bacillales</taxon>
        <taxon>Bacillaceae</taxon>
        <taxon>Fredinandcohnia</taxon>
    </lineage>
</organism>
<comment type="caution">
    <text evidence="4">The sequence shown here is derived from an EMBL/GenBank/DDBJ whole genome shotgun (WGS) entry which is preliminary data.</text>
</comment>
<dbReference type="RefSeq" id="WP_388041603.1">
    <property type="nucleotide sequence ID" value="NZ_JBHUEK010000034.1"/>
</dbReference>
<comment type="similarity">
    <text evidence="1">Belongs to the FAH family.</text>
</comment>
<dbReference type="EMBL" id="JBHUEK010000034">
    <property type="protein sequence ID" value="MFD1781433.1"/>
    <property type="molecule type" value="Genomic_DNA"/>
</dbReference>
<dbReference type="InterPro" id="IPR036663">
    <property type="entry name" value="Fumarylacetoacetase_C_sf"/>
</dbReference>
<dbReference type="Pfam" id="PF01557">
    <property type="entry name" value="FAA_hydrolase"/>
    <property type="match status" value="1"/>
</dbReference>
<dbReference type="PANTHER" id="PTHR42796">
    <property type="entry name" value="FUMARYLACETOACETATE HYDROLASE DOMAIN-CONTAINING PROTEIN 2A-RELATED"/>
    <property type="match status" value="1"/>
</dbReference>
<reference evidence="5" key="1">
    <citation type="journal article" date="2019" name="Int. J. Syst. Evol. Microbiol.">
        <title>The Global Catalogue of Microorganisms (GCM) 10K type strain sequencing project: providing services to taxonomists for standard genome sequencing and annotation.</title>
        <authorList>
            <consortium name="The Broad Institute Genomics Platform"/>
            <consortium name="The Broad Institute Genome Sequencing Center for Infectious Disease"/>
            <person name="Wu L."/>
            <person name="Ma J."/>
        </authorList>
    </citation>
    <scope>NUCLEOTIDE SEQUENCE [LARGE SCALE GENOMIC DNA]</scope>
    <source>
        <strain evidence="5">CCUG 15531</strain>
    </source>
</reference>
<proteinExistence type="inferred from homology"/>
<protein>
    <submittedName>
        <fullName evidence="4">Fumarylacetoacetate hydrolase family protein</fullName>
    </submittedName>
</protein>
<accession>A0ABW4MV35</accession>